<protein>
    <submittedName>
        <fullName evidence="2">Phosphotransferase enzyme family protein</fullName>
    </submittedName>
</protein>
<evidence type="ECO:0000313" key="2">
    <source>
        <dbReference type="EMBL" id="QDT11210.1"/>
    </source>
</evidence>
<dbReference type="OrthoDB" id="283096at2"/>
<dbReference type="RefSeq" id="WP_145419078.1">
    <property type="nucleotide sequence ID" value="NZ_CP036526.1"/>
</dbReference>
<dbReference type="SUPFAM" id="SSF56112">
    <property type="entry name" value="Protein kinase-like (PK-like)"/>
    <property type="match status" value="1"/>
</dbReference>
<proteinExistence type="predicted"/>
<evidence type="ECO:0000313" key="3">
    <source>
        <dbReference type="Proteomes" id="UP000319817"/>
    </source>
</evidence>
<dbReference type="Pfam" id="PF01636">
    <property type="entry name" value="APH"/>
    <property type="match status" value="1"/>
</dbReference>
<keyword evidence="2" id="KW-0808">Transferase</keyword>
<dbReference type="EMBL" id="CP036526">
    <property type="protein sequence ID" value="QDT11210.1"/>
    <property type="molecule type" value="Genomic_DNA"/>
</dbReference>
<dbReference type="GO" id="GO:0016740">
    <property type="term" value="F:transferase activity"/>
    <property type="evidence" value="ECO:0007669"/>
    <property type="project" value="UniProtKB-KW"/>
</dbReference>
<feature type="domain" description="Aminoglycoside phosphotransferase" evidence="1">
    <location>
        <begin position="33"/>
        <end position="230"/>
    </location>
</feature>
<dbReference type="InterPro" id="IPR011009">
    <property type="entry name" value="Kinase-like_dom_sf"/>
</dbReference>
<name>A0A517NVQ1_9BACT</name>
<evidence type="ECO:0000259" key="1">
    <source>
        <dbReference type="Pfam" id="PF01636"/>
    </source>
</evidence>
<sequence length="372" mass="41049">MIDNTLPPAIARSLVSLHGVTEVVAVAPGMSGARVFRCQSYDGRQFALRRWQSQASPKRIAEIHRIVASAYGNGCTMVPQQLPMDFHGNTCPSFDGSTWDLATWVTGSPLPADATVQQIAAGAAAIGRFHQAVATMGNRMQPAPAVRSRLSRAAEVDRLLPRLQGVDWSACPEILIRPLARARDQLQTKWASVHHEFARSIRGYHDADVLTQYVIRDVHRGHILFTSTDSDQVAESVAMETTATKTDATDDAATSYRATGMIDFDAVRVDTPVTDLVRWGGSFLDSHHLGDCGADAIWDSVLAGHQRESTSLQSWRAGEFRLLAGQLHRISTWISLANWLDWLTIEQRKFPTNDQMVARRIDELADLADLEL</sequence>
<dbReference type="InterPro" id="IPR002575">
    <property type="entry name" value="Aminoglycoside_PTrfase"/>
</dbReference>
<dbReference type="AlphaFoldDB" id="A0A517NVQ1"/>
<gene>
    <name evidence="2" type="ORF">K239x_32040</name>
</gene>
<accession>A0A517NVQ1</accession>
<dbReference type="Proteomes" id="UP000319817">
    <property type="component" value="Chromosome"/>
</dbReference>
<reference evidence="2 3" key="1">
    <citation type="submission" date="2019-02" db="EMBL/GenBank/DDBJ databases">
        <title>Deep-cultivation of Planctomycetes and their phenomic and genomic characterization uncovers novel biology.</title>
        <authorList>
            <person name="Wiegand S."/>
            <person name="Jogler M."/>
            <person name="Boedeker C."/>
            <person name="Pinto D."/>
            <person name="Vollmers J."/>
            <person name="Rivas-Marin E."/>
            <person name="Kohn T."/>
            <person name="Peeters S.H."/>
            <person name="Heuer A."/>
            <person name="Rast P."/>
            <person name="Oberbeckmann S."/>
            <person name="Bunk B."/>
            <person name="Jeske O."/>
            <person name="Meyerdierks A."/>
            <person name="Storesund J.E."/>
            <person name="Kallscheuer N."/>
            <person name="Luecker S."/>
            <person name="Lage O.M."/>
            <person name="Pohl T."/>
            <person name="Merkel B.J."/>
            <person name="Hornburger P."/>
            <person name="Mueller R.-W."/>
            <person name="Bruemmer F."/>
            <person name="Labrenz M."/>
            <person name="Spormann A.M."/>
            <person name="Op den Camp H."/>
            <person name="Overmann J."/>
            <person name="Amann R."/>
            <person name="Jetten M.S.M."/>
            <person name="Mascher T."/>
            <person name="Medema M.H."/>
            <person name="Devos D.P."/>
            <person name="Kaster A.-K."/>
            <person name="Ovreas L."/>
            <person name="Rohde M."/>
            <person name="Galperin M.Y."/>
            <person name="Jogler C."/>
        </authorList>
    </citation>
    <scope>NUCLEOTIDE SEQUENCE [LARGE SCALE GENOMIC DNA]</scope>
    <source>
        <strain evidence="2 3">K23_9</strain>
    </source>
</reference>
<organism evidence="2 3">
    <name type="scientific">Stieleria marina</name>
    <dbReference type="NCBI Taxonomy" id="1930275"/>
    <lineage>
        <taxon>Bacteria</taxon>
        <taxon>Pseudomonadati</taxon>
        <taxon>Planctomycetota</taxon>
        <taxon>Planctomycetia</taxon>
        <taxon>Pirellulales</taxon>
        <taxon>Pirellulaceae</taxon>
        <taxon>Stieleria</taxon>
    </lineage>
</organism>
<keyword evidence="3" id="KW-1185">Reference proteome</keyword>